<gene>
    <name evidence="1" type="ORF">CVLEPA_LOCUS12890</name>
</gene>
<comment type="caution">
    <text evidence="1">The sequence shown here is derived from an EMBL/GenBank/DDBJ whole genome shotgun (WGS) entry which is preliminary data.</text>
</comment>
<name>A0ABP0FRC6_CLALP</name>
<keyword evidence="2" id="KW-1185">Reference proteome</keyword>
<organism evidence="1 2">
    <name type="scientific">Clavelina lepadiformis</name>
    <name type="common">Light-bulb sea squirt</name>
    <name type="synonym">Ascidia lepadiformis</name>
    <dbReference type="NCBI Taxonomy" id="159417"/>
    <lineage>
        <taxon>Eukaryota</taxon>
        <taxon>Metazoa</taxon>
        <taxon>Chordata</taxon>
        <taxon>Tunicata</taxon>
        <taxon>Ascidiacea</taxon>
        <taxon>Aplousobranchia</taxon>
        <taxon>Clavelinidae</taxon>
        <taxon>Clavelina</taxon>
    </lineage>
</organism>
<sequence>MALMHDAPHLCVCAEEEARGDRFQAKLSALQQSNTFEQPELEANKKVLADSLCTNLSLNTININF</sequence>
<protein>
    <submittedName>
        <fullName evidence="1">Uncharacterized protein</fullName>
    </submittedName>
</protein>
<accession>A0ABP0FRC6</accession>
<dbReference type="EMBL" id="CAWYQH010000090">
    <property type="protein sequence ID" value="CAK8682206.1"/>
    <property type="molecule type" value="Genomic_DNA"/>
</dbReference>
<dbReference type="Proteomes" id="UP001642483">
    <property type="component" value="Unassembled WGS sequence"/>
</dbReference>
<proteinExistence type="predicted"/>
<reference evidence="1 2" key="1">
    <citation type="submission" date="2024-02" db="EMBL/GenBank/DDBJ databases">
        <authorList>
            <person name="Daric V."/>
            <person name="Darras S."/>
        </authorList>
    </citation>
    <scope>NUCLEOTIDE SEQUENCE [LARGE SCALE GENOMIC DNA]</scope>
</reference>
<evidence type="ECO:0000313" key="1">
    <source>
        <dbReference type="EMBL" id="CAK8682206.1"/>
    </source>
</evidence>
<evidence type="ECO:0000313" key="2">
    <source>
        <dbReference type="Proteomes" id="UP001642483"/>
    </source>
</evidence>